<dbReference type="CDD" id="cd15831">
    <property type="entry name" value="BTAD"/>
    <property type="match status" value="1"/>
</dbReference>
<proteinExistence type="inferred from homology"/>
<dbReference type="PRINTS" id="PR00364">
    <property type="entry name" value="DISEASERSIST"/>
</dbReference>
<dbReference type="SMART" id="SM00862">
    <property type="entry name" value="Trans_reg_C"/>
    <property type="match status" value="1"/>
</dbReference>
<dbReference type="PANTHER" id="PTHR47691:SF3">
    <property type="entry name" value="HTH-TYPE TRANSCRIPTIONAL REGULATOR RV0890C-RELATED"/>
    <property type="match status" value="1"/>
</dbReference>
<dbReference type="InterPro" id="IPR027417">
    <property type="entry name" value="P-loop_NTPase"/>
</dbReference>
<dbReference type="InterPro" id="IPR049945">
    <property type="entry name" value="AAA_22"/>
</dbReference>
<dbReference type="InterPro" id="IPR001867">
    <property type="entry name" value="OmpR/PhoB-type_DNA-bd"/>
</dbReference>
<evidence type="ECO:0000256" key="2">
    <source>
        <dbReference type="ARBA" id="ARBA00023125"/>
    </source>
</evidence>
<dbReference type="InterPro" id="IPR058852">
    <property type="entry name" value="HTH_77"/>
</dbReference>
<accession>A0AA37BGJ1</accession>
<dbReference type="PANTHER" id="PTHR47691">
    <property type="entry name" value="REGULATOR-RELATED"/>
    <property type="match status" value="1"/>
</dbReference>
<comment type="caution">
    <text evidence="5">The sequence shown here is derived from an EMBL/GenBank/DDBJ whole genome shotgun (WGS) entry which is preliminary data.</text>
</comment>
<dbReference type="GO" id="GO:0016887">
    <property type="term" value="F:ATP hydrolysis activity"/>
    <property type="evidence" value="ECO:0007669"/>
    <property type="project" value="InterPro"/>
</dbReference>
<dbReference type="SMART" id="SM01043">
    <property type="entry name" value="BTAD"/>
    <property type="match status" value="1"/>
</dbReference>
<sequence>MRFAILGPLEVRSPDGAAVSVGGPRSRALLVMLLLDAGRAVGLDELIDGQYGEAPPADAVGAVQAQVSRLRRALPAGLLEFHGSGGYRLAVDPGDVDAHRFQDLARAGRRALTAGRPEAVTGPLREALRLWRGPALADLPSGRARAALLEELRLAATEDLVEAELALPGGTSVAELRRLVAGHPLRERFAGQLVRALHAEGRRGEALAAFAETRRVLAEELGADPSPELAAAHLAVLRAEEPAPAARRGPPAPLTGLVGRERELERIAALRGSRLVTITGPGGIGKTRLAVEAAGRERRRVCFADLSSLDGGDQVPQAVLGALGLREVGLRPLDASDPAERLVTALTGQELLLVLDNCEHVVASAAGLVRRLLDACPGVSVLATGREPLGLTGEVLVPLAPLAVPPPGSSPAVAAAHPAVRLFADRAAAVRPGFEIGPDTVEAVVRICAALDGLPLALELAAARLRSFTAEQVAARLAEHGRFRLLSRGDRTAAARHRTLRAAVEWSWGLLTPEEQVVARRFAVFAGGVSLEAVEAVCGVADAAGTLADLVDRSLVERDGDRYRMLSTIRLFCAERLDEAGEPERLHAAHARFFLGLAQRADPHLRGAGQLRWLARLSADHADLAAALRWAVRGEPETALRLISALAAYSWLSGRRGHVVEAATGLLAGIDGPPAGLEEEYVMCVAHALPRVQPEHRERAAAVMRARDRPLRNPFTAALWGMTAGPTGPMGPEADRVLGADPWGLALGRLGRALLALLGGDPDRGERELEETAAVFRSLGERWGTAQCLDSLALCAGRRGEWARAGDLWRESLELLEQLGAGEESADVLRHRAEALVRSGDPAGAVGDYRRAAELARAAGRPDVPAAILLGLGEIARFEGDLAEARRLLEAALRSAETGLFGAEGTRARVLTALGRLASAEGKPAEARLRHRWAVTCALDSSLPVDLADAAEGLAGAALLEDTGGRAALLEDAGGRAALLLGVAVALRGTVLAGDRDAARTAEAARRLTGAEAFAAEFSRGAALSHEAALSVLKEEALTAAEEALPYQKAGGPAG</sequence>
<dbReference type="Pfam" id="PF13401">
    <property type="entry name" value="AAA_22"/>
    <property type="match status" value="1"/>
</dbReference>
<protein>
    <submittedName>
        <fullName evidence="5">SARP family transcriptional regulator</fullName>
    </submittedName>
</protein>
<dbReference type="Gene3D" id="1.25.40.10">
    <property type="entry name" value="Tetratricopeptide repeat domain"/>
    <property type="match status" value="2"/>
</dbReference>
<evidence type="ECO:0000313" key="5">
    <source>
        <dbReference type="EMBL" id="GGK65983.1"/>
    </source>
</evidence>
<dbReference type="InterPro" id="IPR036388">
    <property type="entry name" value="WH-like_DNA-bd_sf"/>
</dbReference>
<dbReference type="InterPro" id="IPR019734">
    <property type="entry name" value="TPR_rpt"/>
</dbReference>
<dbReference type="Pfam" id="PF03704">
    <property type="entry name" value="BTAD"/>
    <property type="match status" value="1"/>
</dbReference>
<reference evidence="5" key="2">
    <citation type="submission" date="2022-09" db="EMBL/GenBank/DDBJ databases">
        <authorList>
            <person name="Sun Q."/>
            <person name="Ohkuma M."/>
        </authorList>
    </citation>
    <scope>NUCLEOTIDE SEQUENCE</scope>
    <source>
        <strain evidence="5">JCM 3093</strain>
    </source>
</reference>
<dbReference type="InterPro" id="IPR011990">
    <property type="entry name" value="TPR-like_helical_dom_sf"/>
</dbReference>
<dbReference type="GO" id="GO:0006355">
    <property type="term" value="P:regulation of DNA-templated transcription"/>
    <property type="evidence" value="ECO:0007669"/>
    <property type="project" value="InterPro"/>
</dbReference>
<feature type="domain" description="OmpR/PhoB-type" evidence="3">
    <location>
        <begin position="16"/>
        <end position="89"/>
    </location>
</feature>
<dbReference type="SUPFAM" id="SSF46894">
    <property type="entry name" value="C-terminal effector domain of the bipartite response regulators"/>
    <property type="match status" value="1"/>
</dbReference>
<dbReference type="Gene3D" id="1.10.10.10">
    <property type="entry name" value="Winged helix-like DNA-binding domain superfamily/Winged helix DNA-binding domain"/>
    <property type="match status" value="1"/>
</dbReference>
<reference evidence="5" key="1">
    <citation type="journal article" date="2014" name="Int. J. Syst. Evol. Microbiol.">
        <title>Complete genome sequence of Corynebacterium casei LMG S-19264T (=DSM 44701T), isolated from a smear-ripened cheese.</title>
        <authorList>
            <consortium name="US DOE Joint Genome Institute (JGI-PGF)"/>
            <person name="Walter F."/>
            <person name="Albersmeier A."/>
            <person name="Kalinowski J."/>
            <person name="Ruckert C."/>
        </authorList>
    </citation>
    <scope>NUCLEOTIDE SEQUENCE</scope>
    <source>
        <strain evidence="5">JCM 3093</strain>
    </source>
</reference>
<dbReference type="InterPro" id="IPR016032">
    <property type="entry name" value="Sig_transdc_resp-reg_C-effctor"/>
</dbReference>
<feature type="domain" description="Bacterial transcriptional activator" evidence="4">
    <location>
        <begin position="96"/>
        <end position="237"/>
    </location>
</feature>
<dbReference type="SUPFAM" id="SSF48452">
    <property type="entry name" value="TPR-like"/>
    <property type="match status" value="2"/>
</dbReference>
<evidence type="ECO:0000259" key="3">
    <source>
        <dbReference type="SMART" id="SM00862"/>
    </source>
</evidence>
<evidence type="ECO:0000259" key="4">
    <source>
        <dbReference type="SMART" id="SM01043"/>
    </source>
</evidence>
<evidence type="ECO:0000256" key="1">
    <source>
        <dbReference type="ARBA" id="ARBA00005820"/>
    </source>
</evidence>
<dbReference type="Pfam" id="PF25872">
    <property type="entry name" value="HTH_77"/>
    <property type="match status" value="1"/>
</dbReference>
<comment type="similarity">
    <text evidence="1">Belongs to the AfsR/DnrI/RedD regulatory family.</text>
</comment>
<dbReference type="SMART" id="SM00028">
    <property type="entry name" value="TPR"/>
    <property type="match status" value="4"/>
</dbReference>
<dbReference type="RefSeq" id="WP_191895029.1">
    <property type="nucleotide sequence ID" value="NZ_BMQD01000007.1"/>
</dbReference>
<dbReference type="SUPFAM" id="SSF52540">
    <property type="entry name" value="P-loop containing nucleoside triphosphate hydrolases"/>
    <property type="match status" value="1"/>
</dbReference>
<keyword evidence="2" id="KW-0238">DNA-binding</keyword>
<dbReference type="Proteomes" id="UP000627984">
    <property type="component" value="Unassembled WGS sequence"/>
</dbReference>
<dbReference type="EMBL" id="BMQD01000007">
    <property type="protein sequence ID" value="GGK65983.1"/>
    <property type="molecule type" value="Genomic_DNA"/>
</dbReference>
<gene>
    <name evidence="5" type="ORF">GCM10010126_26700</name>
</gene>
<name>A0AA37BGJ1_9ACTN</name>
<dbReference type="GO" id="GO:0003677">
    <property type="term" value="F:DNA binding"/>
    <property type="evidence" value="ECO:0007669"/>
    <property type="project" value="UniProtKB-KW"/>
</dbReference>
<dbReference type="GO" id="GO:0000160">
    <property type="term" value="P:phosphorelay signal transduction system"/>
    <property type="evidence" value="ECO:0007669"/>
    <property type="project" value="InterPro"/>
</dbReference>
<dbReference type="InterPro" id="IPR005158">
    <property type="entry name" value="BTAD"/>
</dbReference>
<dbReference type="AlphaFoldDB" id="A0AA37BGJ1"/>
<organism evidence="5 6">
    <name type="scientific">Planomonospora parontospora</name>
    <dbReference type="NCBI Taxonomy" id="58119"/>
    <lineage>
        <taxon>Bacteria</taxon>
        <taxon>Bacillati</taxon>
        <taxon>Actinomycetota</taxon>
        <taxon>Actinomycetes</taxon>
        <taxon>Streptosporangiales</taxon>
        <taxon>Streptosporangiaceae</taxon>
        <taxon>Planomonospora</taxon>
    </lineage>
</organism>
<evidence type="ECO:0000313" key="6">
    <source>
        <dbReference type="Proteomes" id="UP000627984"/>
    </source>
</evidence>
<dbReference type="Pfam" id="PF13424">
    <property type="entry name" value="TPR_12"/>
    <property type="match status" value="1"/>
</dbReference>